<dbReference type="AlphaFoldDB" id="A0AAN7UR87"/>
<protein>
    <recommendedName>
        <fullName evidence="5">Transcription factor domain-containing protein</fullName>
    </recommendedName>
</protein>
<evidence type="ECO:0000256" key="1">
    <source>
        <dbReference type="ARBA" id="ARBA00004123"/>
    </source>
</evidence>
<reference evidence="3 4" key="1">
    <citation type="submission" date="2023-10" db="EMBL/GenBank/DDBJ databases">
        <title>Draft genome sequence of Xylaria bambusicola isolate GMP-LS, the root and basal stem rot pathogen of sugarcane in Indonesia.</title>
        <authorList>
            <person name="Selvaraj P."/>
            <person name="Muralishankar V."/>
            <person name="Muruganantham S."/>
            <person name="Sp S."/>
            <person name="Haryani S."/>
            <person name="Lau K.J.X."/>
            <person name="Naqvi N.I."/>
        </authorList>
    </citation>
    <scope>NUCLEOTIDE SEQUENCE [LARGE SCALE GENOMIC DNA]</scope>
    <source>
        <strain evidence="3">GMP-LS</strain>
    </source>
</reference>
<evidence type="ECO:0000313" key="4">
    <source>
        <dbReference type="Proteomes" id="UP001305414"/>
    </source>
</evidence>
<dbReference type="PANTHER" id="PTHR37534:SF51">
    <property type="entry name" value="ACRIFLAVINE SENSITIVITY CONTROL PROTEIN ACR-2"/>
    <property type="match status" value="1"/>
</dbReference>
<evidence type="ECO:0000313" key="3">
    <source>
        <dbReference type="EMBL" id="KAK5630224.1"/>
    </source>
</evidence>
<proteinExistence type="predicted"/>
<evidence type="ECO:0008006" key="5">
    <source>
        <dbReference type="Google" id="ProtNLM"/>
    </source>
</evidence>
<dbReference type="Proteomes" id="UP001305414">
    <property type="component" value="Unassembled WGS sequence"/>
</dbReference>
<dbReference type="GO" id="GO:0003700">
    <property type="term" value="F:DNA-binding transcription factor activity"/>
    <property type="evidence" value="ECO:0007669"/>
    <property type="project" value="TreeGrafter"/>
</dbReference>
<accession>A0AAN7UR87</accession>
<comment type="caution">
    <text evidence="3">The sequence shown here is derived from an EMBL/GenBank/DDBJ whole genome shotgun (WGS) entry which is preliminary data.</text>
</comment>
<organism evidence="3 4">
    <name type="scientific">Xylaria bambusicola</name>
    <dbReference type="NCBI Taxonomy" id="326684"/>
    <lineage>
        <taxon>Eukaryota</taxon>
        <taxon>Fungi</taxon>
        <taxon>Dikarya</taxon>
        <taxon>Ascomycota</taxon>
        <taxon>Pezizomycotina</taxon>
        <taxon>Sordariomycetes</taxon>
        <taxon>Xylariomycetidae</taxon>
        <taxon>Xylariales</taxon>
        <taxon>Xylariaceae</taxon>
        <taxon>Xylaria</taxon>
    </lineage>
</organism>
<keyword evidence="2" id="KW-0539">Nucleus</keyword>
<dbReference type="Pfam" id="PF11951">
    <property type="entry name" value="Fungal_trans_2"/>
    <property type="match status" value="1"/>
</dbReference>
<keyword evidence="4" id="KW-1185">Reference proteome</keyword>
<dbReference type="GO" id="GO:0045944">
    <property type="term" value="P:positive regulation of transcription by RNA polymerase II"/>
    <property type="evidence" value="ECO:0007669"/>
    <property type="project" value="TreeGrafter"/>
</dbReference>
<gene>
    <name evidence="3" type="ORF">RRF57_005939</name>
</gene>
<dbReference type="PANTHER" id="PTHR37534">
    <property type="entry name" value="TRANSCRIPTIONAL ACTIVATOR PROTEIN UGA3"/>
    <property type="match status" value="1"/>
</dbReference>
<dbReference type="GO" id="GO:0005634">
    <property type="term" value="C:nucleus"/>
    <property type="evidence" value="ECO:0007669"/>
    <property type="project" value="UniProtKB-SubCell"/>
</dbReference>
<dbReference type="GO" id="GO:0000976">
    <property type="term" value="F:transcription cis-regulatory region binding"/>
    <property type="evidence" value="ECO:0007669"/>
    <property type="project" value="TreeGrafter"/>
</dbReference>
<dbReference type="EMBL" id="JAWHQM010000015">
    <property type="protein sequence ID" value="KAK5630224.1"/>
    <property type="molecule type" value="Genomic_DNA"/>
</dbReference>
<dbReference type="InterPro" id="IPR021858">
    <property type="entry name" value="Fun_TF"/>
</dbReference>
<comment type="subcellular location">
    <subcellularLocation>
        <location evidence="1">Nucleus</location>
    </subcellularLocation>
</comment>
<name>A0AAN7UR87_9PEZI</name>
<evidence type="ECO:0000256" key="2">
    <source>
        <dbReference type="ARBA" id="ARBA00023242"/>
    </source>
</evidence>
<sequence>MSQAYSYLQHIIIGVSAVHYYNAIRYATSEHSPVAQNALIDALHARQIAIQDLIALIQERRVDNRHTETQADQDALLATVLFFVNFTLIDSGKDGWKDHLTVAGRLLSIHGLATMPFSLPQQHEQQLLLNTLSPSTSDLASLLVPTMPQKPFEVASEPLTACDYVTSDTVAYFIWNSALQSLVSSSPSLLPSFHTLGYAAQPLKWDVSKVMRILSRTEANSYHSCPAFLMGIVLRVAWITQYLKTGNNIPPTTARMDAYLQLLKEAESFDIQAWAAGVSTHMFGILGAVNEHELRSRYHIAATYRAAVCLYILLVAPGLPAEIRRRIRLGLEDPASFPSLPTTEDLAATIFQQLSFIPKTSPLFKYTLWPVFLTGVDAVTDTHRLWVVERMSAMRDLCPWGFLTSAMETLAEIWKLRDSAIRGEKKDETGSPNEVAEADELDDDGSDWLARLRGLKIDCLIV</sequence>